<feature type="compositionally biased region" description="Low complexity" evidence="1">
    <location>
        <begin position="60"/>
        <end position="77"/>
    </location>
</feature>
<dbReference type="Proteomes" id="UP000681720">
    <property type="component" value="Unassembled WGS sequence"/>
</dbReference>
<feature type="region of interest" description="Disordered" evidence="1">
    <location>
        <begin position="58"/>
        <end position="78"/>
    </location>
</feature>
<gene>
    <name evidence="2" type="ORF">GIL414_LOCUS86211</name>
</gene>
<evidence type="ECO:0000256" key="1">
    <source>
        <dbReference type="SAM" id="MobiDB-lite"/>
    </source>
</evidence>
<organism evidence="2 3">
    <name type="scientific">Rotaria magnacalcarata</name>
    <dbReference type="NCBI Taxonomy" id="392030"/>
    <lineage>
        <taxon>Eukaryota</taxon>
        <taxon>Metazoa</taxon>
        <taxon>Spiralia</taxon>
        <taxon>Gnathifera</taxon>
        <taxon>Rotifera</taxon>
        <taxon>Eurotatoria</taxon>
        <taxon>Bdelloidea</taxon>
        <taxon>Philodinida</taxon>
        <taxon>Philodinidae</taxon>
        <taxon>Rotaria</taxon>
    </lineage>
</organism>
<accession>A0A8S3JXR9</accession>
<sequence length="170" mass="19287">ESYRKLRGVKKPKLQVSLLICNLIKRLEKTFTKTPPLRQEQEHEQEHVQYYQHNRTTYRSSSSDSLYMPPSSSSLSSTLVNDEIEAKNQQYSHSHSHSSNYDSDKVLLPVNDLRSTSSMYHPPSTDAYWLAQSNFAVPVLSISDDDDVDVSLHGGGDYLDLSDNTLSSSF</sequence>
<protein>
    <submittedName>
        <fullName evidence="2">Uncharacterized protein</fullName>
    </submittedName>
</protein>
<feature type="non-terminal residue" evidence="2">
    <location>
        <position position="170"/>
    </location>
</feature>
<comment type="caution">
    <text evidence="2">The sequence shown here is derived from an EMBL/GenBank/DDBJ whole genome shotgun (WGS) entry which is preliminary data.</text>
</comment>
<name>A0A8S3JXR9_9BILA</name>
<evidence type="ECO:0000313" key="3">
    <source>
        <dbReference type="Proteomes" id="UP000681720"/>
    </source>
</evidence>
<evidence type="ECO:0000313" key="2">
    <source>
        <dbReference type="EMBL" id="CAF5224647.1"/>
    </source>
</evidence>
<dbReference type="EMBL" id="CAJOBJ010373762">
    <property type="protein sequence ID" value="CAF5224647.1"/>
    <property type="molecule type" value="Genomic_DNA"/>
</dbReference>
<feature type="non-terminal residue" evidence="2">
    <location>
        <position position="1"/>
    </location>
</feature>
<proteinExistence type="predicted"/>
<dbReference type="AlphaFoldDB" id="A0A8S3JXR9"/>
<reference evidence="2" key="1">
    <citation type="submission" date="2021-02" db="EMBL/GenBank/DDBJ databases">
        <authorList>
            <person name="Nowell W R."/>
        </authorList>
    </citation>
    <scope>NUCLEOTIDE SEQUENCE</scope>
</reference>